<evidence type="ECO:0008006" key="7">
    <source>
        <dbReference type="Google" id="ProtNLM"/>
    </source>
</evidence>
<evidence type="ECO:0000256" key="1">
    <source>
        <dbReference type="ARBA" id="ARBA00022729"/>
    </source>
</evidence>
<dbReference type="InterPro" id="IPR028994">
    <property type="entry name" value="Integrin_alpha_N"/>
</dbReference>
<dbReference type="PROSITE" id="PS51470">
    <property type="entry name" value="FG_GAP"/>
    <property type="match status" value="3"/>
</dbReference>
<dbReference type="PANTHER" id="PTHR36220:SF1">
    <property type="entry name" value="GAMMA TUBULIN COMPLEX COMPONENT C-TERMINAL DOMAIN-CONTAINING PROTEIN"/>
    <property type="match status" value="1"/>
</dbReference>
<gene>
    <name evidence="5" type="ORF">Pla133_17880</name>
</gene>
<dbReference type="AlphaFoldDB" id="A0A518BIB3"/>
<dbReference type="SUPFAM" id="SSF69318">
    <property type="entry name" value="Integrin alpha N-terminal domain"/>
    <property type="match status" value="2"/>
</dbReference>
<protein>
    <recommendedName>
        <fullName evidence="7">FG-GAP repeat protein</fullName>
    </recommendedName>
</protein>
<dbReference type="Pfam" id="PF14312">
    <property type="entry name" value="FG-GAP_2"/>
    <property type="match status" value="5"/>
</dbReference>
<dbReference type="SMART" id="SM00191">
    <property type="entry name" value="Int_alpha"/>
    <property type="match status" value="3"/>
</dbReference>
<proteinExistence type="predicted"/>
<dbReference type="InterPro" id="IPR013517">
    <property type="entry name" value="FG-GAP"/>
</dbReference>
<feature type="chain" id="PRO_5021988004" description="FG-GAP repeat protein" evidence="4">
    <location>
        <begin position="23"/>
        <end position="538"/>
    </location>
</feature>
<keyword evidence="3" id="KW-0325">Glycoprotein</keyword>
<keyword evidence="6" id="KW-1185">Reference proteome</keyword>
<dbReference type="PANTHER" id="PTHR36220">
    <property type="entry name" value="UNNAMED PRODUCT"/>
    <property type="match status" value="1"/>
</dbReference>
<dbReference type="Proteomes" id="UP000316921">
    <property type="component" value="Chromosome"/>
</dbReference>
<keyword evidence="1 4" id="KW-0732">Signal</keyword>
<keyword evidence="2" id="KW-0677">Repeat</keyword>
<accession>A0A518BIB3</accession>
<sequence length="538" mass="54259" precursor="true">MRHSKVRSLLVALALTAPTAAAQCELDLLTDGDLNSQLGYALAVDGTTLVVGARFDSSAGPGAGAVYVYQWSPPGWTLETVLTASDAAPNDTFGYSVALDGERLVVGANTADGTVVQAGAAYVFERTGRTWTEQAKLVAPQPLVKERFGESCAVDGDTILVGMHVADDVAPVAGRAYHFEPGPGGWQLVQTFASSGSHVHDHFGLSFALDGDRLLVGARHDDEGGEDAGAVYYFERQAGLFVEQQKLVPQVASGPAFAGAWVAVDGDTAVIGAPLANVTAGLSGACAVYDWVAGQGWVEVATLASTSVPGNAQLGTSVDIRGDWILAGAPGGGPLGQGSAHLFERTPNGFTEHTQVVPDSTQTLDQFGRSVALGSLGAFVGAPLADPSAPRSGAVYVLGTAAAQALALSSAPASLSLASGGTQTLSLDGCGGLGNRFYLVLGSATGTAAGPLVDGLTLPLTVDGYTLLTLSHPGTAPLIGSSGFLAPDGSATATFALPSGAPATLAGSTLWHAALVFDVPGAGDVLAISFTTSLILEG</sequence>
<dbReference type="RefSeq" id="WP_145064526.1">
    <property type="nucleotide sequence ID" value="NZ_CP036287.1"/>
</dbReference>
<evidence type="ECO:0000256" key="2">
    <source>
        <dbReference type="ARBA" id="ARBA00022737"/>
    </source>
</evidence>
<dbReference type="InterPro" id="IPR013519">
    <property type="entry name" value="Int_alpha_beta-p"/>
</dbReference>
<evidence type="ECO:0000313" key="5">
    <source>
        <dbReference type="EMBL" id="QDU66712.1"/>
    </source>
</evidence>
<organism evidence="5 6">
    <name type="scientific">Engelhardtia mirabilis</name>
    <dbReference type="NCBI Taxonomy" id="2528011"/>
    <lineage>
        <taxon>Bacteria</taxon>
        <taxon>Pseudomonadati</taxon>
        <taxon>Planctomycetota</taxon>
        <taxon>Planctomycetia</taxon>
        <taxon>Planctomycetia incertae sedis</taxon>
        <taxon>Engelhardtia</taxon>
    </lineage>
</organism>
<evidence type="ECO:0000256" key="3">
    <source>
        <dbReference type="ARBA" id="ARBA00023180"/>
    </source>
</evidence>
<evidence type="ECO:0000256" key="4">
    <source>
        <dbReference type="SAM" id="SignalP"/>
    </source>
</evidence>
<evidence type="ECO:0000313" key="6">
    <source>
        <dbReference type="Proteomes" id="UP000316921"/>
    </source>
</evidence>
<feature type="signal peptide" evidence="4">
    <location>
        <begin position="1"/>
        <end position="22"/>
    </location>
</feature>
<dbReference type="KEGG" id="pbap:Pla133_17880"/>
<dbReference type="Gene3D" id="2.130.10.130">
    <property type="entry name" value="Integrin alpha, N-terminal"/>
    <property type="match status" value="3"/>
</dbReference>
<dbReference type="EMBL" id="CP036287">
    <property type="protein sequence ID" value="QDU66712.1"/>
    <property type="molecule type" value="Genomic_DNA"/>
</dbReference>
<name>A0A518BIB3_9BACT</name>
<reference evidence="5 6" key="1">
    <citation type="submission" date="2019-02" db="EMBL/GenBank/DDBJ databases">
        <title>Deep-cultivation of Planctomycetes and their phenomic and genomic characterization uncovers novel biology.</title>
        <authorList>
            <person name="Wiegand S."/>
            <person name="Jogler M."/>
            <person name="Boedeker C."/>
            <person name="Pinto D."/>
            <person name="Vollmers J."/>
            <person name="Rivas-Marin E."/>
            <person name="Kohn T."/>
            <person name="Peeters S.H."/>
            <person name="Heuer A."/>
            <person name="Rast P."/>
            <person name="Oberbeckmann S."/>
            <person name="Bunk B."/>
            <person name="Jeske O."/>
            <person name="Meyerdierks A."/>
            <person name="Storesund J.E."/>
            <person name="Kallscheuer N."/>
            <person name="Luecker S."/>
            <person name="Lage O.M."/>
            <person name="Pohl T."/>
            <person name="Merkel B.J."/>
            <person name="Hornburger P."/>
            <person name="Mueller R.-W."/>
            <person name="Bruemmer F."/>
            <person name="Labrenz M."/>
            <person name="Spormann A.M."/>
            <person name="Op den Camp H."/>
            <person name="Overmann J."/>
            <person name="Amann R."/>
            <person name="Jetten M.S.M."/>
            <person name="Mascher T."/>
            <person name="Medema M.H."/>
            <person name="Devos D.P."/>
            <person name="Kaster A.-K."/>
            <person name="Ovreas L."/>
            <person name="Rohde M."/>
            <person name="Galperin M.Y."/>
            <person name="Jogler C."/>
        </authorList>
    </citation>
    <scope>NUCLEOTIDE SEQUENCE [LARGE SCALE GENOMIC DNA]</scope>
    <source>
        <strain evidence="5 6">Pla133</strain>
    </source>
</reference>